<reference evidence="1 2" key="1">
    <citation type="journal article" date="2022" name="Plant J.">
        <title>Chromosome-level genome of Camellia lanceoleosa provides a valuable resource for understanding genome evolution and self-incompatibility.</title>
        <authorList>
            <person name="Gong W."/>
            <person name="Xiao S."/>
            <person name="Wang L."/>
            <person name="Liao Z."/>
            <person name="Chang Y."/>
            <person name="Mo W."/>
            <person name="Hu G."/>
            <person name="Li W."/>
            <person name="Zhao G."/>
            <person name="Zhu H."/>
            <person name="Hu X."/>
            <person name="Ji K."/>
            <person name="Xiang X."/>
            <person name="Song Q."/>
            <person name="Yuan D."/>
            <person name="Jin S."/>
            <person name="Zhang L."/>
        </authorList>
    </citation>
    <scope>NUCLEOTIDE SEQUENCE [LARGE SCALE GENOMIC DNA]</scope>
    <source>
        <strain evidence="1">SQ_2022a</strain>
    </source>
</reference>
<organism evidence="1 2">
    <name type="scientific">Camellia lanceoleosa</name>
    <dbReference type="NCBI Taxonomy" id="1840588"/>
    <lineage>
        <taxon>Eukaryota</taxon>
        <taxon>Viridiplantae</taxon>
        <taxon>Streptophyta</taxon>
        <taxon>Embryophyta</taxon>
        <taxon>Tracheophyta</taxon>
        <taxon>Spermatophyta</taxon>
        <taxon>Magnoliopsida</taxon>
        <taxon>eudicotyledons</taxon>
        <taxon>Gunneridae</taxon>
        <taxon>Pentapetalae</taxon>
        <taxon>asterids</taxon>
        <taxon>Ericales</taxon>
        <taxon>Theaceae</taxon>
        <taxon>Camellia</taxon>
    </lineage>
</organism>
<accession>A0ACC0GNL9</accession>
<dbReference type="EMBL" id="CM045766">
    <property type="protein sequence ID" value="KAI8002740.1"/>
    <property type="molecule type" value="Genomic_DNA"/>
</dbReference>
<comment type="caution">
    <text evidence="1">The sequence shown here is derived from an EMBL/GenBank/DDBJ whole genome shotgun (WGS) entry which is preliminary data.</text>
</comment>
<evidence type="ECO:0000313" key="1">
    <source>
        <dbReference type="EMBL" id="KAI8002740.1"/>
    </source>
</evidence>
<evidence type="ECO:0000313" key="2">
    <source>
        <dbReference type="Proteomes" id="UP001060215"/>
    </source>
</evidence>
<dbReference type="Proteomes" id="UP001060215">
    <property type="component" value="Chromosome 9"/>
</dbReference>
<sequence>MVWGLCNQTPQLKTPISWRQSNQVSSSVTFTMEPVHLSGCILLKGRVSTQEVFHLSNSNLVPGKYEGELKLGEGSLDLVKTLQSEVQDGRLLLTGKRVLEQLAHISTNIYQGGVHRRIRHHS</sequence>
<name>A0ACC0GNL9_9ERIC</name>
<gene>
    <name evidence="1" type="ORF">LOK49_LG08G02276</name>
</gene>
<proteinExistence type="predicted"/>
<keyword evidence="2" id="KW-1185">Reference proteome</keyword>
<protein>
    <submittedName>
        <fullName evidence="1">Uncharacterized protein</fullName>
    </submittedName>
</protein>